<protein>
    <submittedName>
        <fullName evidence="2">Uncharacterized protein</fullName>
    </submittedName>
</protein>
<keyword evidence="3" id="KW-1185">Reference proteome</keyword>
<evidence type="ECO:0000313" key="3">
    <source>
        <dbReference type="Proteomes" id="UP000297245"/>
    </source>
</evidence>
<proteinExistence type="predicted"/>
<reference evidence="2 3" key="1">
    <citation type="journal article" date="2019" name="Nat. Ecol. Evol.">
        <title>Megaphylogeny resolves global patterns of mushroom evolution.</title>
        <authorList>
            <person name="Varga T."/>
            <person name="Krizsan K."/>
            <person name="Foldi C."/>
            <person name="Dima B."/>
            <person name="Sanchez-Garcia M."/>
            <person name="Sanchez-Ramirez S."/>
            <person name="Szollosi G.J."/>
            <person name="Szarkandi J.G."/>
            <person name="Papp V."/>
            <person name="Albert L."/>
            <person name="Andreopoulos W."/>
            <person name="Angelini C."/>
            <person name="Antonin V."/>
            <person name="Barry K.W."/>
            <person name="Bougher N.L."/>
            <person name="Buchanan P."/>
            <person name="Buyck B."/>
            <person name="Bense V."/>
            <person name="Catcheside P."/>
            <person name="Chovatia M."/>
            <person name="Cooper J."/>
            <person name="Damon W."/>
            <person name="Desjardin D."/>
            <person name="Finy P."/>
            <person name="Geml J."/>
            <person name="Haridas S."/>
            <person name="Hughes K."/>
            <person name="Justo A."/>
            <person name="Karasinski D."/>
            <person name="Kautmanova I."/>
            <person name="Kiss B."/>
            <person name="Kocsube S."/>
            <person name="Kotiranta H."/>
            <person name="LaButti K.M."/>
            <person name="Lechner B.E."/>
            <person name="Liimatainen K."/>
            <person name="Lipzen A."/>
            <person name="Lukacs Z."/>
            <person name="Mihaltcheva S."/>
            <person name="Morgado L.N."/>
            <person name="Niskanen T."/>
            <person name="Noordeloos M.E."/>
            <person name="Ohm R.A."/>
            <person name="Ortiz-Santana B."/>
            <person name="Ovrebo C."/>
            <person name="Racz N."/>
            <person name="Riley R."/>
            <person name="Savchenko A."/>
            <person name="Shiryaev A."/>
            <person name="Soop K."/>
            <person name="Spirin V."/>
            <person name="Szebenyi C."/>
            <person name="Tomsovsky M."/>
            <person name="Tulloss R.E."/>
            <person name="Uehling J."/>
            <person name="Grigoriev I.V."/>
            <person name="Vagvolgyi C."/>
            <person name="Papp T."/>
            <person name="Martin F.M."/>
            <person name="Miettinen O."/>
            <person name="Hibbett D.S."/>
            <person name="Nagy L.G."/>
        </authorList>
    </citation>
    <scope>NUCLEOTIDE SEQUENCE [LARGE SCALE GENOMIC DNA]</scope>
    <source>
        <strain evidence="2 3">CBS 962.96</strain>
    </source>
</reference>
<keyword evidence="1" id="KW-0812">Transmembrane</keyword>
<feature type="transmembrane region" description="Helical" evidence="1">
    <location>
        <begin position="54"/>
        <end position="76"/>
    </location>
</feature>
<name>A0A4V4HGC7_DENBC</name>
<evidence type="ECO:0000256" key="1">
    <source>
        <dbReference type="SAM" id="Phobius"/>
    </source>
</evidence>
<organism evidence="2 3">
    <name type="scientific">Dendrothele bispora (strain CBS 962.96)</name>
    <dbReference type="NCBI Taxonomy" id="1314807"/>
    <lineage>
        <taxon>Eukaryota</taxon>
        <taxon>Fungi</taxon>
        <taxon>Dikarya</taxon>
        <taxon>Basidiomycota</taxon>
        <taxon>Agaricomycotina</taxon>
        <taxon>Agaricomycetes</taxon>
        <taxon>Agaricomycetidae</taxon>
        <taxon>Agaricales</taxon>
        <taxon>Agaricales incertae sedis</taxon>
        <taxon>Dendrothele</taxon>
    </lineage>
</organism>
<keyword evidence="1" id="KW-0472">Membrane</keyword>
<accession>A0A4V4HGC7</accession>
<dbReference type="Proteomes" id="UP000297245">
    <property type="component" value="Unassembled WGS sequence"/>
</dbReference>
<sequence length="206" mass="23664">MSTFQIKVGRIICEVSVHKLDRLTEKPQTAGKKNSKPGSSERNWTADGSCDIRVVLHLKFLLSLFFIAIALASNRLRNVIHCMRIRMAFLFVFGGHDGDEVKNVIKKRKINMHAKEATCSGWRPDNLPNFANAIAQYYTYCLIDRETVITDERYRVYACTSFVTQKWVPRHAKVQQSMVYKGAYLLLICHTSYYDTPRLKAINLSP</sequence>
<keyword evidence="1" id="KW-1133">Transmembrane helix</keyword>
<gene>
    <name evidence="2" type="ORF">K435DRAFT_795829</name>
</gene>
<dbReference type="AlphaFoldDB" id="A0A4V4HGC7"/>
<evidence type="ECO:0000313" key="2">
    <source>
        <dbReference type="EMBL" id="THU98275.1"/>
    </source>
</evidence>
<dbReference type="EMBL" id="ML179139">
    <property type="protein sequence ID" value="THU98275.1"/>
    <property type="molecule type" value="Genomic_DNA"/>
</dbReference>